<organism evidence="2 3">
    <name type="scientific">Halopseudomonas aestusnigri</name>
    <dbReference type="NCBI Taxonomy" id="857252"/>
    <lineage>
        <taxon>Bacteria</taxon>
        <taxon>Pseudomonadati</taxon>
        <taxon>Pseudomonadota</taxon>
        <taxon>Gammaproteobacteria</taxon>
        <taxon>Pseudomonadales</taxon>
        <taxon>Pseudomonadaceae</taxon>
        <taxon>Halopseudomonas</taxon>
    </lineage>
</organism>
<feature type="transmembrane region" description="Helical" evidence="1">
    <location>
        <begin position="99"/>
        <end position="117"/>
    </location>
</feature>
<name>A0AAQ1G9P2_9GAMM</name>
<sequence length="518" mass="57659">MLWAVMPLLASTSLIAIQRMTGLASFFGLLGLIGFVRGYALAEQRPLLGYVWQMAALGAGTLLSIFSKESGALFPVFALIIDFLLRPAVGGGYSGKVALLRRVTLLLPLVFVIFYISPLRMDWFRFDEYRGLTPFDRFMTEQVVLWEYLLRAFLPQSPTAFGPFHDYYPAKPVGLQTITAALGWLLLLGLAFAWRHRYKWFALAVFWFLAGHLIESTSILLELYFEHRNYIAVYGICLFLSVGAFTAKGRLAGVAPYLLGGYIVLLSTVLFAMTVLWGQPGKAAESWNARHPGSARAALHAVFVEMNSDFKGLEESNNEYISRERQAFAMKVLDRTKTACPDCLDVRVQALMYSCSLTPPEDTRARMAEALDVARLGRINVAVVDQLFNLQELIKSNACAPLSYSDLLALIDGMRDSSKMNVQVYGAKIYFVRAIAAQELGDVQEVWASLAAAENIAPEALPVLQYQVYYALELGDVERAAQALARRELLPDVIRQLPEEQISAMREAVATAMKESQP</sequence>
<keyword evidence="1" id="KW-0812">Transmembrane</keyword>
<feature type="transmembrane region" description="Helical" evidence="1">
    <location>
        <begin position="201"/>
        <end position="225"/>
    </location>
</feature>
<evidence type="ECO:0000313" key="3">
    <source>
        <dbReference type="Proteomes" id="UP000243518"/>
    </source>
</evidence>
<protein>
    <submittedName>
        <fullName evidence="2">Uncharacterized protein</fullName>
    </submittedName>
</protein>
<feature type="transmembrane region" description="Helical" evidence="1">
    <location>
        <begin position="47"/>
        <end position="66"/>
    </location>
</feature>
<comment type="caution">
    <text evidence="2">The sequence shown here is derived from an EMBL/GenBank/DDBJ whole genome shotgun (WGS) entry which is preliminary data.</text>
</comment>
<dbReference type="Proteomes" id="UP000243518">
    <property type="component" value="Unassembled WGS sequence"/>
</dbReference>
<evidence type="ECO:0000256" key="1">
    <source>
        <dbReference type="SAM" id="Phobius"/>
    </source>
</evidence>
<feature type="transmembrane region" description="Helical" evidence="1">
    <location>
        <begin position="72"/>
        <end position="92"/>
    </location>
</feature>
<reference evidence="2 3" key="1">
    <citation type="submission" date="2016-10" db="EMBL/GenBank/DDBJ databases">
        <authorList>
            <person name="Varghese N."/>
            <person name="Submissions S."/>
        </authorList>
    </citation>
    <scope>NUCLEOTIDE SEQUENCE [LARGE SCALE GENOMIC DNA]</scope>
    <source>
        <strain evidence="2 3">CECT 8317</strain>
    </source>
</reference>
<gene>
    <name evidence="2" type="ORF">SAMN05216586_11615</name>
</gene>
<dbReference type="EMBL" id="FNVE01000016">
    <property type="protein sequence ID" value="SEG69567.1"/>
    <property type="molecule type" value="Genomic_DNA"/>
</dbReference>
<accession>A0AAQ1G9P2</accession>
<proteinExistence type="predicted"/>
<feature type="transmembrane region" description="Helical" evidence="1">
    <location>
        <begin position="231"/>
        <end position="247"/>
    </location>
</feature>
<keyword evidence="1" id="KW-0472">Membrane</keyword>
<keyword evidence="3" id="KW-1185">Reference proteome</keyword>
<dbReference type="AlphaFoldDB" id="A0AAQ1G9P2"/>
<evidence type="ECO:0000313" key="2">
    <source>
        <dbReference type="EMBL" id="SEG69567.1"/>
    </source>
</evidence>
<feature type="transmembrane region" description="Helical" evidence="1">
    <location>
        <begin position="254"/>
        <end position="277"/>
    </location>
</feature>
<feature type="transmembrane region" description="Helical" evidence="1">
    <location>
        <begin position="173"/>
        <end position="194"/>
    </location>
</feature>
<feature type="transmembrane region" description="Helical" evidence="1">
    <location>
        <begin position="20"/>
        <end position="40"/>
    </location>
</feature>
<keyword evidence="1" id="KW-1133">Transmembrane helix</keyword>